<protein>
    <submittedName>
        <fullName evidence="1">Uncharacterized protein</fullName>
    </submittedName>
</protein>
<dbReference type="AlphaFoldDB" id="A0ABD1ZVH8"/>
<dbReference type="Proteomes" id="UP001607302">
    <property type="component" value="Unassembled WGS sequence"/>
</dbReference>
<keyword evidence="2" id="KW-1185">Reference proteome</keyword>
<dbReference type="EMBL" id="JAUDFV010000167">
    <property type="protein sequence ID" value="KAL2712182.1"/>
    <property type="molecule type" value="Genomic_DNA"/>
</dbReference>
<gene>
    <name evidence="1" type="ORF">V1478_018417</name>
</gene>
<evidence type="ECO:0000313" key="2">
    <source>
        <dbReference type="Proteomes" id="UP001607302"/>
    </source>
</evidence>
<name>A0ABD1ZVH8_VESSQ</name>
<comment type="caution">
    <text evidence="1">The sequence shown here is derived from an EMBL/GenBank/DDBJ whole genome shotgun (WGS) entry which is preliminary data.</text>
</comment>
<sequence length="72" mass="7901">MLKIKRIHNQSREVFSSDRNSLGRSIAFAYQSRTIVSNSVQAGLAAQEKPMQPIASDNISAKIDGKELPDGK</sequence>
<proteinExistence type="predicted"/>
<organism evidence="1 2">
    <name type="scientific">Vespula squamosa</name>
    <name type="common">Southern yellow jacket</name>
    <name type="synonym">Wasp</name>
    <dbReference type="NCBI Taxonomy" id="30214"/>
    <lineage>
        <taxon>Eukaryota</taxon>
        <taxon>Metazoa</taxon>
        <taxon>Ecdysozoa</taxon>
        <taxon>Arthropoda</taxon>
        <taxon>Hexapoda</taxon>
        <taxon>Insecta</taxon>
        <taxon>Pterygota</taxon>
        <taxon>Neoptera</taxon>
        <taxon>Endopterygota</taxon>
        <taxon>Hymenoptera</taxon>
        <taxon>Apocrita</taxon>
        <taxon>Aculeata</taxon>
        <taxon>Vespoidea</taxon>
        <taxon>Vespidae</taxon>
        <taxon>Vespinae</taxon>
        <taxon>Vespula</taxon>
    </lineage>
</organism>
<evidence type="ECO:0000313" key="1">
    <source>
        <dbReference type="EMBL" id="KAL2712182.1"/>
    </source>
</evidence>
<reference evidence="1 2" key="1">
    <citation type="journal article" date="2024" name="Ann. Entomol. Soc. Am.">
        <title>Genomic analyses of the southern and eastern yellowjacket wasps (Hymenoptera: Vespidae) reveal evolutionary signatures of social life.</title>
        <authorList>
            <person name="Catto M.A."/>
            <person name="Caine P.B."/>
            <person name="Orr S.E."/>
            <person name="Hunt B.G."/>
            <person name="Goodisman M.A.D."/>
        </authorList>
    </citation>
    <scope>NUCLEOTIDE SEQUENCE [LARGE SCALE GENOMIC DNA]</scope>
    <source>
        <strain evidence="1">233</strain>
        <tissue evidence="1">Head and thorax</tissue>
    </source>
</reference>
<accession>A0ABD1ZVH8</accession>